<feature type="transmembrane region" description="Helical" evidence="10">
    <location>
        <begin position="341"/>
        <end position="360"/>
    </location>
</feature>
<feature type="transmembrane region" description="Helical" evidence="10">
    <location>
        <begin position="184"/>
        <end position="206"/>
    </location>
</feature>
<dbReference type="EMBL" id="LQZT01000005">
    <property type="protein sequence ID" value="OCW58555.1"/>
    <property type="molecule type" value="Genomic_DNA"/>
</dbReference>
<feature type="transmembrane region" description="Helical" evidence="10">
    <location>
        <begin position="117"/>
        <end position="137"/>
    </location>
</feature>
<evidence type="ECO:0000313" key="14">
    <source>
        <dbReference type="Proteomes" id="UP000094795"/>
    </source>
</evidence>
<feature type="transmembrane region" description="Helical" evidence="10">
    <location>
        <begin position="91"/>
        <end position="111"/>
    </location>
</feature>
<comment type="subcellular location">
    <subcellularLocation>
        <location evidence="1">Cell membrane</location>
        <topology evidence="1">Multi-pass membrane protein</topology>
    </subcellularLocation>
</comment>
<evidence type="ECO:0000256" key="1">
    <source>
        <dbReference type="ARBA" id="ARBA00004651"/>
    </source>
</evidence>
<feature type="transmembrane region" description="Helical" evidence="10">
    <location>
        <begin position="366"/>
        <end position="388"/>
    </location>
</feature>
<sequence length="635" mass="67640">MDDIVLKLAVIGAAGIGAQWLAWRLHLPAIVLLLAAGFAAGPATGFLDPAADFGTAYRPMVSIAVAIILFEGGLTLNYAEIRDTSTAVRRIIMYAGPLTWGMAAFAAHHIGGLSWPTAAVLGAILVVTGPTVIIPLLRQAQLDARPASLLRWEAIVNDPIGALFAVVAFEVIMVYIGLHEADNLFVLIVMGAVVAVGGGWAVGRLLVWSFVRGHVPEYLKAPVLLATVVAAYAATNMVLEEAGLLTVTVMGVVLANSRIASLTDMRRFKETVTTLLVSGIFIILTASLSLEDIRSLDWRAAAFVATLLLIIRPIAIMLATIGSGATLQERILTSWIAPRGVVAVAVSGLFGTLLADIGVADAGRMVAFSFAVVVTTIVLHGFTLSPLARLLKLKKATRPGILIVGGSRWSTALAKKLTEAEVPVMLADQNWNHLAEARLASIPVYFGEVLSENAHHVIDPKHFSSLIATGDNDAYNALVCTDFGPELGRGNVFQIGRIDEKARQSLSFTLGGRALTKEPVSFHDLREKLLQGWTFQLTRLTEEYGWDAYESSRPEGALILLWIKPSGAIVFAATTANTPGPNDRVLSFAMPKDEARAEAASKTARKAEATPAAKTAKDPTPLPKGDETDEGKTQS</sequence>
<evidence type="ECO:0000259" key="11">
    <source>
        <dbReference type="Pfam" id="PF00999"/>
    </source>
</evidence>
<keyword evidence="7" id="KW-0406">Ion transport</keyword>
<evidence type="ECO:0000313" key="13">
    <source>
        <dbReference type="EMBL" id="OCW58555.1"/>
    </source>
</evidence>
<dbReference type="STRING" id="1480615.AWJ14_05245"/>
<proteinExistence type="predicted"/>
<dbReference type="Proteomes" id="UP000094795">
    <property type="component" value="Unassembled WGS sequence"/>
</dbReference>
<feature type="compositionally biased region" description="Basic and acidic residues" evidence="9">
    <location>
        <begin position="624"/>
        <end position="635"/>
    </location>
</feature>
<dbReference type="InterPro" id="IPR038770">
    <property type="entry name" value="Na+/solute_symporter_sf"/>
</dbReference>
<dbReference type="Pfam" id="PF02254">
    <property type="entry name" value="TrkA_N"/>
    <property type="match status" value="1"/>
</dbReference>
<dbReference type="AlphaFoldDB" id="A0A1C1YYJ7"/>
<dbReference type="Pfam" id="PF00999">
    <property type="entry name" value="Na_H_Exchanger"/>
    <property type="match status" value="1"/>
</dbReference>
<dbReference type="InterPro" id="IPR006153">
    <property type="entry name" value="Cation/H_exchanger_TM"/>
</dbReference>
<organism evidence="13 14">
    <name type="scientific">Hoeflea olei</name>
    <dbReference type="NCBI Taxonomy" id="1480615"/>
    <lineage>
        <taxon>Bacteria</taxon>
        <taxon>Pseudomonadati</taxon>
        <taxon>Pseudomonadota</taxon>
        <taxon>Alphaproteobacteria</taxon>
        <taxon>Hyphomicrobiales</taxon>
        <taxon>Rhizobiaceae</taxon>
        <taxon>Hoeflea</taxon>
    </lineage>
</organism>
<evidence type="ECO:0000256" key="9">
    <source>
        <dbReference type="SAM" id="MobiDB-lite"/>
    </source>
</evidence>
<feature type="domain" description="Cation/H+ exchanger transmembrane" evidence="11">
    <location>
        <begin position="21"/>
        <end position="389"/>
    </location>
</feature>
<keyword evidence="5 10" id="KW-0812">Transmembrane</keyword>
<feature type="transmembrane region" description="Helical" evidence="10">
    <location>
        <begin position="302"/>
        <end position="321"/>
    </location>
</feature>
<dbReference type="GO" id="GO:0005886">
    <property type="term" value="C:plasma membrane"/>
    <property type="evidence" value="ECO:0007669"/>
    <property type="project" value="UniProtKB-SubCell"/>
</dbReference>
<dbReference type="PANTHER" id="PTHR32507">
    <property type="entry name" value="NA(+)/H(+) ANTIPORTER 1"/>
    <property type="match status" value="1"/>
</dbReference>
<dbReference type="PANTHER" id="PTHR32507:SF0">
    <property type="entry name" value="NA(+)_H(+) ANTIPORTER 2-RELATED"/>
    <property type="match status" value="1"/>
</dbReference>
<feature type="transmembrane region" description="Helical" evidence="10">
    <location>
        <begin position="59"/>
        <end position="79"/>
    </location>
</feature>
<dbReference type="InterPro" id="IPR036291">
    <property type="entry name" value="NAD(P)-bd_dom_sf"/>
</dbReference>
<comment type="caution">
    <text evidence="13">The sequence shown here is derived from an EMBL/GenBank/DDBJ whole genome shotgun (WGS) entry which is preliminary data.</text>
</comment>
<evidence type="ECO:0000256" key="4">
    <source>
        <dbReference type="ARBA" id="ARBA00022475"/>
    </source>
</evidence>
<keyword evidence="6 10" id="KW-1133">Transmembrane helix</keyword>
<protein>
    <submittedName>
        <fullName evidence="13">Sodium:proton exchanger</fullName>
    </submittedName>
</protein>
<dbReference type="GO" id="GO:0006813">
    <property type="term" value="P:potassium ion transport"/>
    <property type="evidence" value="ECO:0007669"/>
    <property type="project" value="InterPro"/>
</dbReference>
<feature type="region of interest" description="Disordered" evidence="9">
    <location>
        <begin position="591"/>
        <end position="635"/>
    </location>
</feature>
<dbReference type="GO" id="GO:0015297">
    <property type="term" value="F:antiporter activity"/>
    <property type="evidence" value="ECO:0007669"/>
    <property type="project" value="UniProtKB-KW"/>
</dbReference>
<evidence type="ECO:0000256" key="5">
    <source>
        <dbReference type="ARBA" id="ARBA00022692"/>
    </source>
</evidence>
<keyword evidence="3" id="KW-0050">Antiport</keyword>
<dbReference type="SUPFAM" id="SSF51735">
    <property type="entry name" value="NAD(P)-binding Rossmann-fold domains"/>
    <property type="match status" value="1"/>
</dbReference>
<dbReference type="OrthoDB" id="570124at2"/>
<evidence type="ECO:0000256" key="2">
    <source>
        <dbReference type="ARBA" id="ARBA00022448"/>
    </source>
</evidence>
<evidence type="ECO:0000256" key="8">
    <source>
        <dbReference type="ARBA" id="ARBA00023136"/>
    </source>
</evidence>
<feature type="transmembrane region" description="Helical" evidence="10">
    <location>
        <begin position="218"/>
        <end position="236"/>
    </location>
</feature>
<gene>
    <name evidence="13" type="ORF">AWJ14_05245</name>
</gene>
<feature type="transmembrane region" description="Helical" evidence="10">
    <location>
        <begin position="158"/>
        <end position="178"/>
    </location>
</feature>
<accession>A0A1C1YYJ7</accession>
<dbReference type="GO" id="GO:1902600">
    <property type="term" value="P:proton transmembrane transport"/>
    <property type="evidence" value="ECO:0007669"/>
    <property type="project" value="InterPro"/>
</dbReference>
<evidence type="ECO:0000256" key="3">
    <source>
        <dbReference type="ARBA" id="ARBA00022449"/>
    </source>
</evidence>
<name>A0A1C1YYJ7_9HYPH</name>
<dbReference type="RefSeq" id="WP_066176013.1">
    <property type="nucleotide sequence ID" value="NZ_LQZT01000005.1"/>
</dbReference>
<feature type="transmembrane region" description="Helical" evidence="10">
    <location>
        <begin position="30"/>
        <end position="47"/>
    </location>
</feature>
<dbReference type="InterPro" id="IPR003148">
    <property type="entry name" value="RCK_N"/>
</dbReference>
<keyword evidence="2" id="KW-0813">Transport</keyword>
<dbReference type="Gene3D" id="3.40.50.720">
    <property type="entry name" value="NAD(P)-binding Rossmann-like Domain"/>
    <property type="match status" value="1"/>
</dbReference>
<evidence type="ECO:0000256" key="7">
    <source>
        <dbReference type="ARBA" id="ARBA00023065"/>
    </source>
</evidence>
<keyword evidence="14" id="KW-1185">Reference proteome</keyword>
<keyword evidence="4" id="KW-1003">Cell membrane</keyword>
<reference evidence="13 14" key="1">
    <citation type="submission" date="2015-12" db="EMBL/GenBank/DDBJ databases">
        <authorList>
            <person name="Shamseldin A."/>
            <person name="Moawad H."/>
            <person name="Abd El-Rahim W.M."/>
            <person name="Sadowsky M.J."/>
        </authorList>
    </citation>
    <scope>NUCLEOTIDE SEQUENCE [LARGE SCALE GENOMIC DNA]</scope>
    <source>
        <strain evidence="13 14">JC234</strain>
    </source>
</reference>
<dbReference type="Gene3D" id="1.20.1530.20">
    <property type="match status" value="1"/>
</dbReference>
<feature type="domain" description="RCK N-terminal" evidence="12">
    <location>
        <begin position="401"/>
        <end position="480"/>
    </location>
</feature>
<keyword evidence="8 10" id="KW-0472">Membrane</keyword>
<evidence type="ECO:0000259" key="12">
    <source>
        <dbReference type="Pfam" id="PF02254"/>
    </source>
</evidence>
<feature type="transmembrane region" description="Helical" evidence="10">
    <location>
        <begin position="272"/>
        <end position="290"/>
    </location>
</feature>
<evidence type="ECO:0000256" key="6">
    <source>
        <dbReference type="ARBA" id="ARBA00022989"/>
    </source>
</evidence>
<evidence type="ECO:0000256" key="10">
    <source>
        <dbReference type="SAM" id="Phobius"/>
    </source>
</evidence>